<dbReference type="VEuPathDB" id="FungiDB:HMPREF1541_07676"/>
<dbReference type="PANTHER" id="PTHR37534:SF49">
    <property type="entry name" value="LYSINE BIOSYNTHESIS REGULATORY PROTEIN LYS14"/>
    <property type="match status" value="1"/>
</dbReference>
<keyword evidence="2" id="KW-0539">Nucleus</keyword>
<dbReference type="GO" id="GO:0045944">
    <property type="term" value="P:positive regulation of transcription by RNA polymerase II"/>
    <property type="evidence" value="ECO:0007669"/>
    <property type="project" value="TreeGrafter"/>
</dbReference>
<dbReference type="InParanoid" id="W2RQR2"/>
<accession>W2RQR2</accession>
<feature type="region of interest" description="Disordered" evidence="3">
    <location>
        <begin position="423"/>
        <end position="448"/>
    </location>
</feature>
<dbReference type="GO" id="GO:0005634">
    <property type="term" value="C:nucleus"/>
    <property type="evidence" value="ECO:0007669"/>
    <property type="project" value="UniProtKB-SubCell"/>
</dbReference>
<evidence type="ECO:0000313" key="5">
    <source>
        <dbReference type="Proteomes" id="UP000030752"/>
    </source>
</evidence>
<dbReference type="STRING" id="1220924.W2RQR2"/>
<dbReference type="GO" id="GO:0000976">
    <property type="term" value="F:transcription cis-regulatory region binding"/>
    <property type="evidence" value="ECO:0007669"/>
    <property type="project" value="TreeGrafter"/>
</dbReference>
<evidence type="ECO:0000256" key="2">
    <source>
        <dbReference type="ARBA" id="ARBA00023242"/>
    </source>
</evidence>
<dbReference type="HOGENOM" id="CLU_015493_3_1_1"/>
<dbReference type="eggNOG" id="ENOG502QU1Y">
    <property type="taxonomic scope" value="Eukaryota"/>
</dbReference>
<gene>
    <name evidence="4" type="ORF">HMPREF1541_07676</name>
</gene>
<proteinExistence type="predicted"/>
<dbReference type="EMBL" id="KB822723">
    <property type="protein sequence ID" value="ETN38053.1"/>
    <property type="molecule type" value="Genomic_DNA"/>
</dbReference>
<dbReference type="Proteomes" id="UP000030752">
    <property type="component" value="Unassembled WGS sequence"/>
</dbReference>
<dbReference type="GeneID" id="19975015"/>
<dbReference type="InterPro" id="IPR021858">
    <property type="entry name" value="Fun_TF"/>
</dbReference>
<organism evidence="4 5">
    <name type="scientific">Cyphellophora europaea (strain CBS 101466)</name>
    <name type="common">Phialophora europaea</name>
    <dbReference type="NCBI Taxonomy" id="1220924"/>
    <lineage>
        <taxon>Eukaryota</taxon>
        <taxon>Fungi</taxon>
        <taxon>Dikarya</taxon>
        <taxon>Ascomycota</taxon>
        <taxon>Pezizomycotina</taxon>
        <taxon>Eurotiomycetes</taxon>
        <taxon>Chaetothyriomycetidae</taxon>
        <taxon>Chaetothyriales</taxon>
        <taxon>Cyphellophoraceae</taxon>
        <taxon>Cyphellophora</taxon>
    </lineage>
</organism>
<dbReference type="Pfam" id="PF11951">
    <property type="entry name" value="Fungal_trans_2"/>
    <property type="match status" value="1"/>
</dbReference>
<keyword evidence="5" id="KW-1185">Reference proteome</keyword>
<dbReference type="GO" id="GO:0003700">
    <property type="term" value="F:DNA-binding transcription factor activity"/>
    <property type="evidence" value="ECO:0007669"/>
    <property type="project" value="TreeGrafter"/>
</dbReference>
<evidence type="ECO:0000256" key="3">
    <source>
        <dbReference type="SAM" id="MobiDB-lite"/>
    </source>
</evidence>
<reference evidence="4 5" key="1">
    <citation type="submission" date="2013-03" db="EMBL/GenBank/DDBJ databases">
        <title>The Genome Sequence of Phialophora europaea CBS 101466.</title>
        <authorList>
            <consortium name="The Broad Institute Genomics Platform"/>
            <person name="Cuomo C."/>
            <person name="de Hoog S."/>
            <person name="Gorbushina A."/>
            <person name="Walker B."/>
            <person name="Young S.K."/>
            <person name="Zeng Q."/>
            <person name="Gargeya S."/>
            <person name="Fitzgerald M."/>
            <person name="Haas B."/>
            <person name="Abouelleil A."/>
            <person name="Allen A.W."/>
            <person name="Alvarado L."/>
            <person name="Arachchi H.M."/>
            <person name="Berlin A.M."/>
            <person name="Chapman S.B."/>
            <person name="Gainer-Dewar J."/>
            <person name="Goldberg J."/>
            <person name="Griggs A."/>
            <person name="Gujja S."/>
            <person name="Hansen M."/>
            <person name="Howarth C."/>
            <person name="Imamovic A."/>
            <person name="Ireland A."/>
            <person name="Larimer J."/>
            <person name="McCowan C."/>
            <person name="Murphy C."/>
            <person name="Pearson M."/>
            <person name="Poon T.W."/>
            <person name="Priest M."/>
            <person name="Roberts A."/>
            <person name="Saif S."/>
            <person name="Shea T."/>
            <person name="Sisk P."/>
            <person name="Sykes S."/>
            <person name="Wortman J."/>
            <person name="Nusbaum C."/>
            <person name="Birren B."/>
        </authorList>
    </citation>
    <scope>NUCLEOTIDE SEQUENCE [LARGE SCALE GENOMIC DNA]</scope>
    <source>
        <strain evidence="4 5">CBS 101466</strain>
    </source>
</reference>
<dbReference type="AlphaFoldDB" id="W2RQR2"/>
<evidence type="ECO:0008006" key="6">
    <source>
        <dbReference type="Google" id="ProtNLM"/>
    </source>
</evidence>
<protein>
    <recommendedName>
        <fullName evidence="6">Transcription factor domain-containing protein</fullName>
    </recommendedName>
</protein>
<dbReference type="OrthoDB" id="4158070at2759"/>
<name>W2RQR2_CYPE1</name>
<evidence type="ECO:0000256" key="1">
    <source>
        <dbReference type="ARBA" id="ARBA00004123"/>
    </source>
</evidence>
<sequence>MPVAEGIEATAAPNAFFQQIPGSLSIMPVSTLRASDYSLLAYYESIICPSSVFLEGISNPYRQVLLPMALQSRGMFHATLAISANTLRLSSAEYAVLALEHQRQALRHLMHLIKREDMDATSMDEVLGLVLMLCWFDISDGCRPSWTKHLKGFRGLLLHHQRLTRNSHSQSHSLERFFTQYFVFHLVLAKTTFHTDDIGLGGDSNACKGNSQQLASEPLPKTDGELDRDFSSPSAAFISAYLSSSKEINLYMGFSDALLLLINEIAELSVQTPRVIIARQIKRRLDKLVQEIPLLNGSIVVGRERIAILATAETYRIGALLFFHEVLRNSQLGSDVVNEVFKPSERAAYITSILNLVDSNPDVHHMACLPLWPLFIAGCCADDDLERVKTLMIFELMEKQQRFGNIAPARQVLEMTWRQRDLRHEETSAPSSKLAKADRGQPTRRVSPNQVALPKLALGSSMPNTYEWERILNMLGGWRISLT</sequence>
<comment type="subcellular location">
    <subcellularLocation>
        <location evidence="1">Nucleus</location>
    </subcellularLocation>
</comment>
<dbReference type="RefSeq" id="XP_008720222.1">
    <property type="nucleotide sequence ID" value="XM_008722000.1"/>
</dbReference>
<evidence type="ECO:0000313" key="4">
    <source>
        <dbReference type="EMBL" id="ETN38053.1"/>
    </source>
</evidence>
<dbReference type="PANTHER" id="PTHR37534">
    <property type="entry name" value="TRANSCRIPTIONAL ACTIVATOR PROTEIN UGA3"/>
    <property type="match status" value="1"/>
</dbReference>